<keyword evidence="1" id="KW-0472">Membrane</keyword>
<accession>A0A8X6GF81</accession>
<protein>
    <recommendedName>
        <fullName evidence="4">Transmembrane protein</fullName>
    </recommendedName>
</protein>
<comment type="caution">
    <text evidence="2">The sequence shown here is derived from an EMBL/GenBank/DDBJ whole genome shotgun (WGS) entry which is preliminary data.</text>
</comment>
<keyword evidence="1" id="KW-1133">Transmembrane helix</keyword>
<evidence type="ECO:0000256" key="1">
    <source>
        <dbReference type="SAM" id="Phobius"/>
    </source>
</evidence>
<evidence type="ECO:0008006" key="4">
    <source>
        <dbReference type="Google" id="ProtNLM"/>
    </source>
</evidence>
<name>A0A8X6GF81_TRICU</name>
<proteinExistence type="predicted"/>
<sequence>MCRWFCSQKVKDNSPKHQAEMIGTNGGPLSWVSILVKYFVSCVFLILLIILEIEKELSVKRLLKRHKKRVPCSKKARKQKILGLWNYLY</sequence>
<gene>
    <name evidence="2" type="ORF">TNCT_150141</name>
</gene>
<organism evidence="2 3">
    <name type="scientific">Trichonephila clavata</name>
    <name type="common">Joro spider</name>
    <name type="synonym">Nephila clavata</name>
    <dbReference type="NCBI Taxonomy" id="2740835"/>
    <lineage>
        <taxon>Eukaryota</taxon>
        <taxon>Metazoa</taxon>
        <taxon>Ecdysozoa</taxon>
        <taxon>Arthropoda</taxon>
        <taxon>Chelicerata</taxon>
        <taxon>Arachnida</taxon>
        <taxon>Araneae</taxon>
        <taxon>Araneomorphae</taxon>
        <taxon>Entelegynae</taxon>
        <taxon>Araneoidea</taxon>
        <taxon>Nephilidae</taxon>
        <taxon>Trichonephila</taxon>
    </lineage>
</organism>
<dbReference type="AlphaFoldDB" id="A0A8X6GF81"/>
<evidence type="ECO:0000313" key="2">
    <source>
        <dbReference type="EMBL" id="GFQ65799.1"/>
    </source>
</evidence>
<keyword evidence="1" id="KW-0812">Transmembrane</keyword>
<keyword evidence="3" id="KW-1185">Reference proteome</keyword>
<evidence type="ECO:0000313" key="3">
    <source>
        <dbReference type="Proteomes" id="UP000887116"/>
    </source>
</evidence>
<feature type="transmembrane region" description="Helical" evidence="1">
    <location>
        <begin position="29"/>
        <end position="51"/>
    </location>
</feature>
<dbReference type="Proteomes" id="UP000887116">
    <property type="component" value="Unassembled WGS sequence"/>
</dbReference>
<dbReference type="EMBL" id="BMAO01010240">
    <property type="protein sequence ID" value="GFQ65799.1"/>
    <property type="molecule type" value="Genomic_DNA"/>
</dbReference>
<reference evidence="2" key="1">
    <citation type="submission" date="2020-07" db="EMBL/GenBank/DDBJ databases">
        <title>Multicomponent nature underlies the extraordinary mechanical properties of spider dragline silk.</title>
        <authorList>
            <person name="Kono N."/>
            <person name="Nakamura H."/>
            <person name="Mori M."/>
            <person name="Yoshida Y."/>
            <person name="Ohtoshi R."/>
            <person name="Malay A.D."/>
            <person name="Moran D.A.P."/>
            <person name="Tomita M."/>
            <person name="Numata K."/>
            <person name="Arakawa K."/>
        </authorList>
    </citation>
    <scope>NUCLEOTIDE SEQUENCE</scope>
</reference>